<proteinExistence type="predicted"/>
<dbReference type="EMBL" id="RXOE01000007">
    <property type="protein sequence ID" value="RTQ32133.1"/>
    <property type="molecule type" value="Genomic_DNA"/>
</dbReference>
<reference evidence="2 3" key="1">
    <citation type="submission" date="2018-12" db="EMBL/GenBank/DDBJ databases">
        <title>The genome of Variovorax gossypii DSM 100435.</title>
        <authorList>
            <person name="Gao J."/>
            <person name="Sun J."/>
        </authorList>
    </citation>
    <scope>NUCLEOTIDE SEQUENCE [LARGE SCALE GENOMIC DNA]</scope>
    <source>
        <strain evidence="2 3">DSM 100435</strain>
    </source>
</reference>
<dbReference type="Gene3D" id="3.30.2350.10">
    <property type="entry name" value="Pseudouridine synthase"/>
    <property type="match status" value="1"/>
</dbReference>
<dbReference type="Proteomes" id="UP000267418">
    <property type="component" value="Unassembled WGS sequence"/>
</dbReference>
<dbReference type="SUPFAM" id="SSF55120">
    <property type="entry name" value="Pseudouridine synthase"/>
    <property type="match status" value="1"/>
</dbReference>
<dbReference type="PANTHER" id="PTHR21600">
    <property type="entry name" value="MITOCHONDRIAL RNA PSEUDOURIDINE SYNTHASE"/>
    <property type="match status" value="1"/>
</dbReference>
<dbReference type="AlphaFoldDB" id="A0A431TFN4"/>
<gene>
    <name evidence="2" type="ORF">EJP69_22955</name>
</gene>
<keyword evidence="3" id="KW-1185">Reference proteome</keyword>
<dbReference type="InterPro" id="IPR006145">
    <property type="entry name" value="PsdUridine_synth_RsuA/RluA"/>
</dbReference>
<accession>A0A431TFN4</accession>
<comment type="caution">
    <text evidence="2">The sequence shown here is derived from an EMBL/GenBank/DDBJ whole genome shotgun (WGS) entry which is preliminary data.</text>
</comment>
<dbReference type="OrthoDB" id="9785808at2"/>
<protein>
    <submittedName>
        <fullName evidence="2">Pseudouridine synthase</fullName>
    </submittedName>
</protein>
<dbReference type="GO" id="GO:0140098">
    <property type="term" value="F:catalytic activity, acting on RNA"/>
    <property type="evidence" value="ECO:0007669"/>
    <property type="project" value="UniProtKB-ARBA"/>
</dbReference>
<dbReference type="InterPro" id="IPR020103">
    <property type="entry name" value="PsdUridine_synth_cat_dom_sf"/>
</dbReference>
<dbReference type="GO" id="GO:0003723">
    <property type="term" value="F:RNA binding"/>
    <property type="evidence" value="ECO:0007669"/>
    <property type="project" value="InterPro"/>
</dbReference>
<feature type="domain" description="Pseudouridine synthase RsuA/RluA-like" evidence="1">
    <location>
        <begin position="102"/>
        <end position="247"/>
    </location>
</feature>
<dbReference type="GO" id="GO:0000455">
    <property type="term" value="P:enzyme-directed rRNA pseudouridine synthesis"/>
    <property type="evidence" value="ECO:0007669"/>
    <property type="project" value="TreeGrafter"/>
</dbReference>
<dbReference type="Pfam" id="PF00849">
    <property type="entry name" value="PseudoU_synth_2"/>
    <property type="match status" value="1"/>
</dbReference>
<sequence length="306" mass="34986">MTRRRPAQLPLPTRDGVGPSCIGLPYGPWPTIAEFLIERFPVITREAWLERIEAGDVVDEHGVPVTLTRRYQSPLRVYYYRTLDGETAIPFEEQVVFQDDELLVVDKPPFVPVTPKGKYLKESLLVRLKRKLKLDDLVPLHRIDRSTSGLVLFSVRPATRGAYQSLFPERRITKHYEAVVPWREGVSSVPEVYRSRLVDDDHFMRVREEPGEPNSETRIEVLRVHEGQALLRLSPITGRKHQLRVHCMALGMPIVNDPIYPVLLPEGADDFDKPMQLLARSLDFSDPLTGAPRSFTSPRSLLLTPR</sequence>
<name>A0A431TFN4_9BURK</name>
<dbReference type="PANTHER" id="PTHR21600:SF84">
    <property type="entry name" value="PSEUDOURIDINE SYNTHASE RSUA_RLUA-LIKE DOMAIN-CONTAINING PROTEIN"/>
    <property type="match status" value="1"/>
</dbReference>
<dbReference type="InterPro" id="IPR050188">
    <property type="entry name" value="RluA_PseudoU_synthase"/>
</dbReference>
<evidence type="ECO:0000313" key="2">
    <source>
        <dbReference type="EMBL" id="RTQ32133.1"/>
    </source>
</evidence>
<dbReference type="GO" id="GO:0009982">
    <property type="term" value="F:pseudouridine synthase activity"/>
    <property type="evidence" value="ECO:0007669"/>
    <property type="project" value="InterPro"/>
</dbReference>
<dbReference type="RefSeq" id="WP_126472618.1">
    <property type="nucleotide sequence ID" value="NZ_RXOE01000007.1"/>
</dbReference>
<evidence type="ECO:0000259" key="1">
    <source>
        <dbReference type="Pfam" id="PF00849"/>
    </source>
</evidence>
<dbReference type="InterPro" id="IPR006224">
    <property type="entry name" value="PsdUridine_synth_RluA-like_CS"/>
</dbReference>
<dbReference type="PROSITE" id="PS01129">
    <property type="entry name" value="PSI_RLU"/>
    <property type="match status" value="1"/>
</dbReference>
<organism evidence="2 3">
    <name type="scientific">Variovorax gossypii</name>
    <dbReference type="NCBI Taxonomy" id="1679495"/>
    <lineage>
        <taxon>Bacteria</taxon>
        <taxon>Pseudomonadati</taxon>
        <taxon>Pseudomonadota</taxon>
        <taxon>Betaproteobacteria</taxon>
        <taxon>Burkholderiales</taxon>
        <taxon>Comamonadaceae</taxon>
        <taxon>Variovorax</taxon>
    </lineage>
</organism>
<evidence type="ECO:0000313" key="3">
    <source>
        <dbReference type="Proteomes" id="UP000267418"/>
    </source>
</evidence>